<sequence length="345" mass="38181">MSTTEPNGQHEPTPNTGETDIPREESVDPAYTTDAERPVLRDEPPVETTAVDEPVYTAEPPRVVETPVEETRVEDASREPAYVDDTREPAYDSTPASVAREERADDIYNERVAHEDVRPVDERVDDVRVETVDETDYVAPREDPIAVSERPVTTPNDAYPAPIYVQAPTPPINKGNRGFGILVGVIATVVFAIVYALVALVVAAILNPADAMHAFLTFLPQYVYWVPVVGFFVAFAIVAAIINRAGWWSWVLGGFFVGVFVYFTYIGASLLSAQAWTMTPEEAVRFLGTQWTFPLALGAAITAREVPIWFGAWISSRGRKVSERNVAARRDYDRQLAEGPVITRP</sequence>
<keyword evidence="2" id="KW-0812">Transmembrane</keyword>
<reference evidence="3 4" key="1">
    <citation type="submission" date="2019-04" db="EMBL/GenBank/DDBJ databases">
        <authorList>
            <person name="Jiang L."/>
        </authorList>
    </citation>
    <scope>NUCLEOTIDE SEQUENCE [LARGE SCALE GENOMIC DNA]</scope>
    <source>
        <strain evidence="3 4">YIM 131861</strain>
    </source>
</reference>
<name>A0A4S4FJ61_9MICO</name>
<keyword evidence="2" id="KW-1133">Transmembrane helix</keyword>
<feature type="compositionally biased region" description="Basic and acidic residues" evidence="1">
    <location>
        <begin position="34"/>
        <end position="44"/>
    </location>
</feature>
<keyword evidence="4" id="KW-1185">Reference proteome</keyword>
<evidence type="ECO:0000313" key="4">
    <source>
        <dbReference type="Proteomes" id="UP000307380"/>
    </source>
</evidence>
<evidence type="ECO:0000313" key="3">
    <source>
        <dbReference type="EMBL" id="THG30433.1"/>
    </source>
</evidence>
<comment type="caution">
    <text evidence="3">The sequence shown here is derived from an EMBL/GenBank/DDBJ whole genome shotgun (WGS) entry which is preliminary data.</text>
</comment>
<keyword evidence="2" id="KW-0472">Membrane</keyword>
<organism evidence="3 4">
    <name type="scientific">Orlajensenia flava</name>
    <dbReference type="NCBI Taxonomy" id="2565934"/>
    <lineage>
        <taxon>Bacteria</taxon>
        <taxon>Bacillati</taxon>
        <taxon>Actinomycetota</taxon>
        <taxon>Actinomycetes</taxon>
        <taxon>Micrococcales</taxon>
        <taxon>Microbacteriaceae</taxon>
        <taxon>Orlajensenia</taxon>
    </lineage>
</organism>
<evidence type="ECO:0000256" key="1">
    <source>
        <dbReference type="SAM" id="MobiDB-lite"/>
    </source>
</evidence>
<dbReference type="AlphaFoldDB" id="A0A4S4FJ61"/>
<feature type="compositionally biased region" description="Basic and acidic residues" evidence="1">
    <location>
        <begin position="69"/>
        <end position="78"/>
    </location>
</feature>
<proteinExistence type="predicted"/>
<dbReference type="EMBL" id="SSSN01000014">
    <property type="protein sequence ID" value="THG30433.1"/>
    <property type="molecule type" value="Genomic_DNA"/>
</dbReference>
<dbReference type="RefSeq" id="WP_136425400.1">
    <property type="nucleotide sequence ID" value="NZ_SSSN01000014.1"/>
</dbReference>
<feature type="transmembrane region" description="Helical" evidence="2">
    <location>
        <begin position="291"/>
        <end position="314"/>
    </location>
</feature>
<feature type="transmembrane region" description="Helical" evidence="2">
    <location>
        <begin position="249"/>
        <end position="271"/>
    </location>
</feature>
<dbReference type="Proteomes" id="UP000307380">
    <property type="component" value="Unassembled WGS sequence"/>
</dbReference>
<feature type="transmembrane region" description="Helical" evidence="2">
    <location>
        <begin position="179"/>
        <end position="206"/>
    </location>
</feature>
<accession>A0A4S4FJ61</accession>
<feature type="region of interest" description="Disordered" evidence="1">
    <location>
        <begin position="1"/>
        <end position="79"/>
    </location>
</feature>
<feature type="transmembrane region" description="Helical" evidence="2">
    <location>
        <begin position="222"/>
        <end position="242"/>
    </location>
</feature>
<dbReference type="OrthoDB" id="5109074at2"/>
<evidence type="ECO:0000256" key="2">
    <source>
        <dbReference type="SAM" id="Phobius"/>
    </source>
</evidence>
<feature type="compositionally biased region" description="Polar residues" evidence="1">
    <location>
        <begin position="1"/>
        <end position="18"/>
    </location>
</feature>
<protein>
    <submittedName>
        <fullName evidence="3">Uncharacterized protein</fullName>
    </submittedName>
</protein>
<gene>
    <name evidence="3" type="ORF">E6C70_15495</name>
</gene>